<dbReference type="OrthoDB" id="6370831at2759"/>
<protein>
    <recommendedName>
        <fullName evidence="2">Ig-like domain-containing protein</fullName>
    </recommendedName>
</protein>
<dbReference type="InterPro" id="IPR003597">
    <property type="entry name" value="Ig_C1-set"/>
</dbReference>
<keyword evidence="1" id="KW-0393">Immunoglobulin domain</keyword>
<reference evidence="3" key="2">
    <citation type="submission" date="2025-08" db="UniProtKB">
        <authorList>
            <consortium name="Ensembl"/>
        </authorList>
    </citation>
    <scope>IDENTIFICATION</scope>
</reference>
<dbReference type="Gene3D" id="2.60.40.10">
    <property type="entry name" value="Immunoglobulins"/>
    <property type="match status" value="1"/>
</dbReference>
<reference evidence="3 4" key="1">
    <citation type="submission" date="2019-04" db="EMBL/GenBank/DDBJ databases">
        <authorList>
            <consortium name="Wellcome Sanger Institute Data Sharing"/>
        </authorList>
    </citation>
    <scope>NUCLEOTIDE SEQUENCE [LARGE SCALE GENOMIC DNA]</scope>
</reference>
<sequence>MCADGEIMKSGCLFAARPTAPVLSPVVVSPRETSSEPVEMTCAAGGFYPKEAKVTWFFNGIMLKEARDETTGPAADGTFSVLSRITLSPSVSVLRDAVVCEIQHQALSQPLRTNVSMDRKPLMWECQHLQPFMINDFLN</sequence>
<accession>A0A8C9UXP4</accession>
<dbReference type="PANTHER" id="PTHR23411">
    <property type="entry name" value="TAPASIN"/>
    <property type="match status" value="1"/>
</dbReference>
<dbReference type="CDD" id="cd00098">
    <property type="entry name" value="IgC1"/>
    <property type="match status" value="1"/>
</dbReference>
<evidence type="ECO:0000313" key="3">
    <source>
        <dbReference type="Ensembl" id="ENSSFOP00015003370.2"/>
    </source>
</evidence>
<name>A0A8C9UXP4_SCLFO</name>
<dbReference type="AlphaFoldDB" id="A0A8C9UXP4"/>
<dbReference type="GeneTree" id="ENSGT00990000207721"/>
<dbReference type="Ensembl" id="ENSSFOT00015003426.2">
    <property type="protein sequence ID" value="ENSSFOP00015003370.2"/>
    <property type="gene ID" value="ENSSFOG00015002209.2"/>
</dbReference>
<dbReference type="Proteomes" id="UP000694397">
    <property type="component" value="Chromosome 10"/>
</dbReference>
<keyword evidence="4" id="KW-1185">Reference proteome</keyword>
<proteinExistence type="predicted"/>
<evidence type="ECO:0000256" key="1">
    <source>
        <dbReference type="ARBA" id="ARBA00023319"/>
    </source>
</evidence>
<dbReference type="Pfam" id="PF07654">
    <property type="entry name" value="C1-set"/>
    <property type="match status" value="1"/>
</dbReference>
<organism evidence="3 4">
    <name type="scientific">Scleropages formosus</name>
    <name type="common">Asian bonytongue</name>
    <name type="synonym">Osteoglossum formosum</name>
    <dbReference type="NCBI Taxonomy" id="113540"/>
    <lineage>
        <taxon>Eukaryota</taxon>
        <taxon>Metazoa</taxon>
        <taxon>Chordata</taxon>
        <taxon>Craniata</taxon>
        <taxon>Vertebrata</taxon>
        <taxon>Euteleostomi</taxon>
        <taxon>Actinopterygii</taxon>
        <taxon>Neopterygii</taxon>
        <taxon>Teleostei</taxon>
        <taxon>Osteoglossocephala</taxon>
        <taxon>Osteoglossomorpha</taxon>
        <taxon>Osteoglossiformes</taxon>
        <taxon>Osteoglossidae</taxon>
        <taxon>Scleropages</taxon>
    </lineage>
</organism>
<dbReference type="InterPro" id="IPR013783">
    <property type="entry name" value="Ig-like_fold"/>
</dbReference>
<dbReference type="InterPro" id="IPR007110">
    <property type="entry name" value="Ig-like_dom"/>
</dbReference>
<dbReference type="InterPro" id="IPR036179">
    <property type="entry name" value="Ig-like_dom_sf"/>
</dbReference>
<dbReference type="SMART" id="SM00407">
    <property type="entry name" value="IGc1"/>
    <property type="match status" value="1"/>
</dbReference>
<dbReference type="SUPFAM" id="SSF48726">
    <property type="entry name" value="Immunoglobulin"/>
    <property type="match status" value="1"/>
</dbReference>
<evidence type="ECO:0000259" key="2">
    <source>
        <dbReference type="PROSITE" id="PS50835"/>
    </source>
</evidence>
<reference evidence="3" key="3">
    <citation type="submission" date="2025-09" db="UniProtKB">
        <authorList>
            <consortium name="Ensembl"/>
        </authorList>
    </citation>
    <scope>IDENTIFICATION</scope>
</reference>
<feature type="domain" description="Ig-like" evidence="2">
    <location>
        <begin position="21"/>
        <end position="116"/>
    </location>
</feature>
<dbReference type="InterPro" id="IPR050380">
    <property type="entry name" value="Immune_Resp_Modulators"/>
</dbReference>
<dbReference type="PROSITE" id="PS50835">
    <property type="entry name" value="IG_LIKE"/>
    <property type="match status" value="1"/>
</dbReference>
<evidence type="ECO:0000313" key="4">
    <source>
        <dbReference type="Proteomes" id="UP000694397"/>
    </source>
</evidence>